<dbReference type="SUPFAM" id="SSF46458">
    <property type="entry name" value="Globin-like"/>
    <property type="match status" value="1"/>
</dbReference>
<proteinExistence type="predicted"/>
<dbReference type="Proteomes" id="UP001364156">
    <property type="component" value="Chromosome"/>
</dbReference>
<dbReference type="CDD" id="cd08916">
    <property type="entry name" value="TrHb3_P"/>
    <property type="match status" value="1"/>
</dbReference>
<dbReference type="InterPro" id="IPR009050">
    <property type="entry name" value="Globin-like_sf"/>
</dbReference>
<accession>A0ABZ2HFL0</accession>
<keyword evidence="2" id="KW-1185">Reference proteome</keyword>
<dbReference type="EMBL" id="CP146069">
    <property type="protein sequence ID" value="WWR46033.1"/>
    <property type="molecule type" value="Genomic_DNA"/>
</dbReference>
<gene>
    <name evidence="1" type="ORF">RZ517_14830</name>
</gene>
<dbReference type="Gene3D" id="1.10.490.10">
    <property type="entry name" value="Globins"/>
    <property type="match status" value="1"/>
</dbReference>
<name>A0ABZ2HFL0_9RHOB</name>
<evidence type="ECO:0000313" key="2">
    <source>
        <dbReference type="Proteomes" id="UP001364156"/>
    </source>
</evidence>
<protein>
    <submittedName>
        <fullName evidence="1">Group III truncated hemoglobin</fullName>
    </submittedName>
</protein>
<dbReference type="InterPro" id="IPR012292">
    <property type="entry name" value="Globin/Proto"/>
</dbReference>
<reference evidence="1 2" key="1">
    <citation type="submission" date="2023-10" db="EMBL/GenBank/DDBJ databases">
        <title>Roseovarius strain S88 nov., isolated from a marine algae.</title>
        <authorList>
            <person name="Lee M.W."/>
            <person name="Lee J.K."/>
            <person name="Kim J.M."/>
            <person name="Choi D.G."/>
            <person name="Baek J.H."/>
            <person name="Bayburt H."/>
            <person name="Jung J.J."/>
            <person name="Han D.M."/>
            <person name="Jeon C.O."/>
        </authorList>
    </citation>
    <scope>NUCLEOTIDE SEQUENCE [LARGE SCALE GENOMIC DNA]</scope>
    <source>
        <strain evidence="1 2">S88</strain>
    </source>
</reference>
<sequence length="144" mass="15623">MSNALPPRFDITRAEIERVVGAFYEACRAHPGLGPVFAKHVEDWDAHEAKVSDFWAGTILHERGYEGNALAAHVKAGNVQPGMFSTWLDLFDGVLRTELAPDQAAAWSALAHRIGQTLRAGVVERNTLKDGVPNLGKTGFSSKA</sequence>
<dbReference type="RefSeq" id="WP_338548932.1">
    <property type="nucleotide sequence ID" value="NZ_CP146069.1"/>
</dbReference>
<organism evidence="1 2">
    <name type="scientific">Roseovarius phycicola</name>
    <dbReference type="NCBI Taxonomy" id="3080976"/>
    <lineage>
        <taxon>Bacteria</taxon>
        <taxon>Pseudomonadati</taxon>
        <taxon>Pseudomonadota</taxon>
        <taxon>Alphaproteobacteria</taxon>
        <taxon>Rhodobacterales</taxon>
        <taxon>Roseobacteraceae</taxon>
        <taxon>Roseovarius</taxon>
    </lineage>
</organism>
<evidence type="ECO:0000313" key="1">
    <source>
        <dbReference type="EMBL" id="WWR46033.1"/>
    </source>
</evidence>